<protein>
    <recommendedName>
        <fullName evidence="3">CCHC-type domain-containing protein</fullName>
    </recommendedName>
</protein>
<keyword evidence="2" id="KW-0862">Zinc</keyword>
<keyword evidence="5" id="KW-1185">Reference proteome</keyword>
<sequence>MAYTSGPPQCFNCLKTGHQAFQCKESPICTKCGGKHQSQDFKDLSYTPSIRRCVQCINQDKSTNQQVDLYDKKYQRSALSQKCPIFQREIQDLTPQPRINGEYDSTVSVLNSELTYTALLLQEPWVNPHNWHRITPTPNPRTKDEKPQTCIYINKQIPSHQIVNHPQESNLLTTITLLGVSNSIPRLTLLSLYNPRTTFPAIGILNQWLQTEATRQTPTLLMMDSNLHHSYWNPSKRPD</sequence>
<dbReference type="InterPro" id="IPR001878">
    <property type="entry name" value="Znf_CCHC"/>
</dbReference>
<dbReference type="InterPro" id="IPR036691">
    <property type="entry name" value="Endo/exonu/phosph_ase_sf"/>
</dbReference>
<dbReference type="PROSITE" id="PS50158">
    <property type="entry name" value="ZF_CCHC"/>
    <property type="match status" value="1"/>
</dbReference>
<evidence type="ECO:0000256" key="1">
    <source>
        <dbReference type="ARBA" id="ARBA00022664"/>
    </source>
</evidence>
<dbReference type="GO" id="GO:0003676">
    <property type="term" value="F:nucleic acid binding"/>
    <property type="evidence" value="ECO:0007669"/>
    <property type="project" value="InterPro"/>
</dbReference>
<dbReference type="GO" id="GO:0006397">
    <property type="term" value="P:mRNA processing"/>
    <property type="evidence" value="ECO:0007669"/>
    <property type="project" value="UniProtKB-KW"/>
</dbReference>
<dbReference type="Gene3D" id="3.60.10.10">
    <property type="entry name" value="Endonuclease/exonuclease/phosphatase"/>
    <property type="match status" value="1"/>
</dbReference>
<evidence type="ECO:0000256" key="2">
    <source>
        <dbReference type="PROSITE-ProRule" id="PRU00047"/>
    </source>
</evidence>
<accession>A0A9Q3I5E6</accession>
<dbReference type="SUPFAM" id="SSF56219">
    <property type="entry name" value="DNase I-like"/>
    <property type="match status" value="1"/>
</dbReference>
<comment type="caution">
    <text evidence="4">The sequence shown here is derived from an EMBL/GenBank/DDBJ whole genome shotgun (WGS) entry which is preliminary data.</text>
</comment>
<dbReference type="Proteomes" id="UP000765509">
    <property type="component" value="Unassembled WGS sequence"/>
</dbReference>
<evidence type="ECO:0000259" key="3">
    <source>
        <dbReference type="PROSITE" id="PS50158"/>
    </source>
</evidence>
<dbReference type="SUPFAM" id="SSF57756">
    <property type="entry name" value="Retrovirus zinc finger-like domains"/>
    <property type="match status" value="1"/>
</dbReference>
<dbReference type="InterPro" id="IPR036875">
    <property type="entry name" value="Znf_CCHC_sf"/>
</dbReference>
<dbReference type="SMART" id="SM00343">
    <property type="entry name" value="ZnF_C2HC"/>
    <property type="match status" value="1"/>
</dbReference>
<keyword evidence="1" id="KW-0507">mRNA processing</keyword>
<evidence type="ECO:0000313" key="4">
    <source>
        <dbReference type="EMBL" id="MBW0528698.1"/>
    </source>
</evidence>
<feature type="domain" description="CCHC-type" evidence="3">
    <location>
        <begin position="10"/>
        <end position="25"/>
    </location>
</feature>
<dbReference type="AlphaFoldDB" id="A0A9Q3I5E6"/>
<dbReference type="EMBL" id="AVOT02034571">
    <property type="protein sequence ID" value="MBW0528698.1"/>
    <property type="molecule type" value="Genomic_DNA"/>
</dbReference>
<dbReference type="OrthoDB" id="7391519at2759"/>
<proteinExistence type="predicted"/>
<dbReference type="GO" id="GO:0008270">
    <property type="term" value="F:zinc ion binding"/>
    <property type="evidence" value="ECO:0007669"/>
    <property type="project" value="UniProtKB-KW"/>
</dbReference>
<reference evidence="4" key="1">
    <citation type="submission" date="2021-03" db="EMBL/GenBank/DDBJ databases">
        <title>Draft genome sequence of rust myrtle Austropuccinia psidii MF-1, a brazilian biotype.</title>
        <authorList>
            <person name="Quecine M.C."/>
            <person name="Pachon D.M.R."/>
            <person name="Bonatelli M.L."/>
            <person name="Correr F.H."/>
            <person name="Franceschini L.M."/>
            <person name="Leite T.F."/>
            <person name="Margarido G.R.A."/>
            <person name="Almeida C.A."/>
            <person name="Ferrarezi J.A."/>
            <person name="Labate C.A."/>
        </authorList>
    </citation>
    <scope>NUCLEOTIDE SEQUENCE</scope>
    <source>
        <strain evidence="4">MF-1</strain>
    </source>
</reference>
<evidence type="ECO:0000313" key="5">
    <source>
        <dbReference type="Proteomes" id="UP000765509"/>
    </source>
</evidence>
<keyword evidence="2" id="KW-0863">Zinc-finger</keyword>
<keyword evidence="2" id="KW-0479">Metal-binding</keyword>
<name>A0A9Q3I5E6_9BASI</name>
<gene>
    <name evidence="4" type="ORF">O181_068413</name>
</gene>
<organism evidence="4 5">
    <name type="scientific">Austropuccinia psidii MF-1</name>
    <dbReference type="NCBI Taxonomy" id="1389203"/>
    <lineage>
        <taxon>Eukaryota</taxon>
        <taxon>Fungi</taxon>
        <taxon>Dikarya</taxon>
        <taxon>Basidiomycota</taxon>
        <taxon>Pucciniomycotina</taxon>
        <taxon>Pucciniomycetes</taxon>
        <taxon>Pucciniales</taxon>
        <taxon>Sphaerophragmiaceae</taxon>
        <taxon>Austropuccinia</taxon>
    </lineage>
</organism>